<dbReference type="Proteomes" id="UP000887226">
    <property type="component" value="Unassembled WGS sequence"/>
</dbReference>
<dbReference type="EMBL" id="MU254562">
    <property type="protein sequence ID" value="KAG9240157.1"/>
    <property type="molecule type" value="Genomic_DNA"/>
</dbReference>
<name>A0A9P7YUX5_9HELO</name>
<accession>A0A9P7YUX5</accession>
<protein>
    <submittedName>
        <fullName evidence="1">Uncharacterized protein</fullName>
    </submittedName>
</protein>
<evidence type="ECO:0000313" key="1">
    <source>
        <dbReference type="EMBL" id="KAG9240157.1"/>
    </source>
</evidence>
<comment type="caution">
    <text evidence="1">The sequence shown here is derived from an EMBL/GenBank/DDBJ whole genome shotgun (WGS) entry which is preliminary data.</text>
</comment>
<organism evidence="1 2">
    <name type="scientific">Calycina marina</name>
    <dbReference type="NCBI Taxonomy" id="1763456"/>
    <lineage>
        <taxon>Eukaryota</taxon>
        <taxon>Fungi</taxon>
        <taxon>Dikarya</taxon>
        <taxon>Ascomycota</taxon>
        <taxon>Pezizomycotina</taxon>
        <taxon>Leotiomycetes</taxon>
        <taxon>Helotiales</taxon>
        <taxon>Pezizellaceae</taxon>
        <taxon>Calycina</taxon>
    </lineage>
</organism>
<dbReference type="AlphaFoldDB" id="A0A9P7YUX5"/>
<reference evidence="1" key="1">
    <citation type="journal article" date="2021" name="IMA Fungus">
        <title>Genomic characterization of three marine fungi, including Emericellopsis atlantica sp. nov. with signatures of a generalist lifestyle and marine biomass degradation.</title>
        <authorList>
            <person name="Hagestad O.C."/>
            <person name="Hou L."/>
            <person name="Andersen J.H."/>
            <person name="Hansen E.H."/>
            <person name="Altermark B."/>
            <person name="Li C."/>
            <person name="Kuhnert E."/>
            <person name="Cox R.J."/>
            <person name="Crous P.W."/>
            <person name="Spatafora J.W."/>
            <person name="Lail K."/>
            <person name="Amirebrahimi M."/>
            <person name="Lipzen A."/>
            <person name="Pangilinan J."/>
            <person name="Andreopoulos W."/>
            <person name="Hayes R.D."/>
            <person name="Ng V."/>
            <person name="Grigoriev I.V."/>
            <person name="Jackson S.A."/>
            <person name="Sutton T.D.S."/>
            <person name="Dobson A.D.W."/>
            <person name="Rama T."/>
        </authorList>
    </citation>
    <scope>NUCLEOTIDE SEQUENCE</scope>
    <source>
        <strain evidence="1">TRa3180A</strain>
    </source>
</reference>
<dbReference type="Pfam" id="PF13424">
    <property type="entry name" value="TPR_12"/>
    <property type="match status" value="1"/>
</dbReference>
<gene>
    <name evidence="1" type="ORF">BJ878DRAFT_527896</name>
</gene>
<sequence length="197" mass="22466">MLRESESLLRDAVQRQARILGEHDYDTLTTILELAELLHTSARYDEASEYYQKHFSDYIEVYGIDHKSTIESLDALLKNYEAEGRRPGADDLVLEYLEKLRQLKGEDELNLLRVQKMVADVAGRLQEVTYDKSNTETGSSHGRQADPVPEAFLKDHILLLRPGSPPWQAVWSCWDTIGPRALRVKNLEAVAKAESIQ</sequence>
<keyword evidence="2" id="KW-1185">Reference proteome</keyword>
<dbReference type="SUPFAM" id="SSF48452">
    <property type="entry name" value="TPR-like"/>
    <property type="match status" value="1"/>
</dbReference>
<dbReference type="InterPro" id="IPR011990">
    <property type="entry name" value="TPR-like_helical_dom_sf"/>
</dbReference>
<dbReference type="Gene3D" id="1.25.40.10">
    <property type="entry name" value="Tetratricopeptide repeat domain"/>
    <property type="match status" value="1"/>
</dbReference>
<evidence type="ECO:0000313" key="2">
    <source>
        <dbReference type="Proteomes" id="UP000887226"/>
    </source>
</evidence>
<proteinExistence type="predicted"/>